<proteinExistence type="predicted"/>
<dbReference type="CDD" id="cd00118">
    <property type="entry name" value="LysM"/>
    <property type="match status" value="1"/>
</dbReference>
<protein>
    <recommendedName>
        <fullName evidence="3">LysM domain-containing protein</fullName>
    </recommendedName>
</protein>
<organism evidence="1 2">
    <name type="scientific">Subdoligranulum variabile</name>
    <dbReference type="NCBI Taxonomy" id="214851"/>
    <lineage>
        <taxon>Bacteria</taxon>
        <taxon>Bacillati</taxon>
        <taxon>Bacillota</taxon>
        <taxon>Clostridia</taxon>
        <taxon>Eubacteriales</taxon>
        <taxon>Oscillospiraceae</taxon>
        <taxon>Subdoligranulum</taxon>
    </lineage>
</organism>
<dbReference type="EMBL" id="DYVE01000046">
    <property type="protein sequence ID" value="HJG27320.1"/>
    <property type="molecule type" value="Genomic_DNA"/>
</dbReference>
<feature type="non-terminal residue" evidence="1">
    <location>
        <position position="1"/>
    </location>
</feature>
<evidence type="ECO:0000313" key="2">
    <source>
        <dbReference type="Proteomes" id="UP000782880"/>
    </source>
</evidence>
<evidence type="ECO:0008006" key="3">
    <source>
        <dbReference type="Google" id="ProtNLM"/>
    </source>
</evidence>
<reference evidence="1" key="1">
    <citation type="journal article" date="2021" name="PeerJ">
        <title>Extensive microbial diversity within the chicken gut microbiome revealed by metagenomics and culture.</title>
        <authorList>
            <person name="Gilroy R."/>
            <person name="Ravi A."/>
            <person name="Getino M."/>
            <person name="Pursley I."/>
            <person name="Horton D.L."/>
            <person name="Alikhan N.F."/>
            <person name="Baker D."/>
            <person name="Gharbi K."/>
            <person name="Hall N."/>
            <person name="Watson M."/>
            <person name="Adriaenssens E.M."/>
            <person name="Foster-Nyarko E."/>
            <person name="Jarju S."/>
            <person name="Secka A."/>
            <person name="Antonio M."/>
            <person name="Oren A."/>
            <person name="Chaudhuri R.R."/>
            <person name="La Ragione R."/>
            <person name="Hildebrand F."/>
            <person name="Pallen M.J."/>
        </authorList>
    </citation>
    <scope>NUCLEOTIDE SEQUENCE</scope>
    <source>
        <strain evidence="1">ChiBcec21-2208</strain>
    </source>
</reference>
<dbReference type="SUPFAM" id="SSF54106">
    <property type="entry name" value="LysM domain"/>
    <property type="match status" value="1"/>
</dbReference>
<accession>A0A921IH68</accession>
<dbReference type="InterPro" id="IPR036779">
    <property type="entry name" value="LysM_dom_sf"/>
</dbReference>
<comment type="caution">
    <text evidence="1">The sequence shown here is derived from an EMBL/GenBank/DDBJ whole genome shotgun (WGS) entry which is preliminary data.</text>
</comment>
<name>A0A921IH68_9FIRM</name>
<sequence>EGSWNGVPGDACVSMNASVNRITNSKNNAQLRVELEIQTTGALMQAAAAEALCEVELGEEYADGNDGPVLYLYYAREGERVFDIAKRYHARAKDLVAANHLESDGKAPQDLTTETACLLIPAAL</sequence>
<reference evidence="1" key="2">
    <citation type="submission" date="2021-09" db="EMBL/GenBank/DDBJ databases">
        <authorList>
            <person name="Gilroy R."/>
        </authorList>
    </citation>
    <scope>NUCLEOTIDE SEQUENCE</scope>
    <source>
        <strain evidence="1">ChiBcec21-2208</strain>
    </source>
</reference>
<dbReference type="Proteomes" id="UP000782880">
    <property type="component" value="Unassembled WGS sequence"/>
</dbReference>
<gene>
    <name evidence="1" type="ORF">K8V20_01550</name>
</gene>
<dbReference type="InterPro" id="IPR018392">
    <property type="entry name" value="LysM"/>
</dbReference>
<dbReference type="AlphaFoldDB" id="A0A921IH68"/>
<evidence type="ECO:0000313" key="1">
    <source>
        <dbReference type="EMBL" id="HJG27320.1"/>
    </source>
</evidence>